<dbReference type="PROSITE" id="PS51220">
    <property type="entry name" value="NIDO"/>
    <property type="match status" value="1"/>
</dbReference>
<reference evidence="2" key="2">
    <citation type="submission" date="2025-09" db="UniProtKB">
        <authorList>
            <consortium name="Ensembl"/>
        </authorList>
    </citation>
    <scope>IDENTIFICATION</scope>
</reference>
<dbReference type="PANTHER" id="PTHR13802">
    <property type="entry name" value="MUCIN 4-RELATED"/>
    <property type="match status" value="1"/>
</dbReference>
<evidence type="ECO:0000313" key="3">
    <source>
        <dbReference type="Proteomes" id="UP000694421"/>
    </source>
</evidence>
<dbReference type="GO" id="GO:0007160">
    <property type="term" value="P:cell-matrix adhesion"/>
    <property type="evidence" value="ECO:0007669"/>
    <property type="project" value="InterPro"/>
</dbReference>
<dbReference type="Proteomes" id="UP000694421">
    <property type="component" value="Unplaced"/>
</dbReference>
<sequence>MFSSVLDSLLYPYGTAQGDTKNPKSDDGTSPEIITIVPFTFYGKKYNSIYVNNNGVVSFGVNVSQYTPDPFPLNGGSPFVAPYWGDVDNVKGGEIFWRQTQDPAILDRCTKDINRYFPETPFTAVWALIATWDRVAYFGTASKKVNTFQAVLTTNLYISVIILNYADIQWTTGIASGGNARTGLGGTPAQAGFDSGDKTNFYNIPGSRTPQILNITQTSNVNKPGRWVFRVDDTVIGTSTEKIDCLE</sequence>
<dbReference type="AlphaFoldDB" id="A0A8D0BCZ0"/>
<protein>
    <recommendedName>
        <fullName evidence="1">NIDO domain-containing protein</fullName>
    </recommendedName>
</protein>
<dbReference type="SMART" id="SM00539">
    <property type="entry name" value="NIDO"/>
    <property type="match status" value="1"/>
</dbReference>
<accession>A0A8D0BCZ0</accession>
<keyword evidence="3" id="KW-1185">Reference proteome</keyword>
<dbReference type="InterPro" id="IPR051495">
    <property type="entry name" value="Epithelial_Barrier/Signaling"/>
</dbReference>
<organism evidence="2 3">
    <name type="scientific">Salvator merianae</name>
    <name type="common">Argentine black and white tegu</name>
    <name type="synonym">Tupinambis merianae</name>
    <dbReference type="NCBI Taxonomy" id="96440"/>
    <lineage>
        <taxon>Eukaryota</taxon>
        <taxon>Metazoa</taxon>
        <taxon>Chordata</taxon>
        <taxon>Craniata</taxon>
        <taxon>Vertebrata</taxon>
        <taxon>Euteleostomi</taxon>
        <taxon>Lepidosauria</taxon>
        <taxon>Squamata</taxon>
        <taxon>Bifurcata</taxon>
        <taxon>Unidentata</taxon>
        <taxon>Episquamata</taxon>
        <taxon>Laterata</taxon>
        <taxon>Teiioidea</taxon>
        <taxon>Teiidae</taxon>
        <taxon>Salvator</taxon>
    </lineage>
</organism>
<dbReference type="Ensembl" id="ENSSMRT00000007333.1">
    <property type="protein sequence ID" value="ENSSMRP00000006269.1"/>
    <property type="gene ID" value="ENSSMRG00000005052.1"/>
</dbReference>
<feature type="domain" description="NIDO" evidence="1">
    <location>
        <begin position="82"/>
        <end position="234"/>
    </location>
</feature>
<evidence type="ECO:0000313" key="2">
    <source>
        <dbReference type="Ensembl" id="ENSSMRP00000006269.1"/>
    </source>
</evidence>
<dbReference type="PANTHER" id="PTHR13802:SF59">
    <property type="entry name" value="SUSHI DOMAIN-CONTAINING PROTEIN 2"/>
    <property type="match status" value="1"/>
</dbReference>
<reference evidence="2" key="1">
    <citation type="submission" date="2025-08" db="UniProtKB">
        <authorList>
            <consortium name="Ensembl"/>
        </authorList>
    </citation>
    <scope>IDENTIFICATION</scope>
</reference>
<dbReference type="Pfam" id="PF06119">
    <property type="entry name" value="NIDO"/>
    <property type="match status" value="1"/>
</dbReference>
<evidence type="ECO:0000259" key="1">
    <source>
        <dbReference type="PROSITE" id="PS51220"/>
    </source>
</evidence>
<dbReference type="OMA" id="WLFQVDK"/>
<proteinExistence type="predicted"/>
<dbReference type="InterPro" id="IPR003886">
    <property type="entry name" value="NIDO_dom"/>
</dbReference>
<dbReference type="GeneTree" id="ENSGT00730000110943"/>
<name>A0A8D0BCZ0_SALMN</name>